<name>A0A9W6VF62_9PSEU</name>
<feature type="transmembrane region" description="Helical" evidence="2">
    <location>
        <begin position="188"/>
        <end position="207"/>
    </location>
</feature>
<keyword evidence="2" id="KW-0812">Transmembrane</keyword>
<keyword evidence="4" id="KW-1185">Reference proteome</keyword>
<reference evidence="3" key="1">
    <citation type="submission" date="2023-03" db="EMBL/GenBank/DDBJ databases">
        <title>Amycolatopsis taiwanensis NBRC 103393.</title>
        <authorList>
            <person name="Ichikawa N."/>
            <person name="Sato H."/>
            <person name="Tonouchi N."/>
        </authorList>
    </citation>
    <scope>NUCLEOTIDE SEQUENCE</scope>
    <source>
        <strain evidence="3">NBRC 103393</strain>
    </source>
</reference>
<feature type="transmembrane region" description="Helical" evidence="2">
    <location>
        <begin position="213"/>
        <end position="233"/>
    </location>
</feature>
<sequence length="239" mass="26220">MFGKRGRVAMPRPLRHGLATTALVLVVCGAVAAVSGYSLATERTPQAAGRALSGLIYPALIAVVVVAVGGWVWLRRVLLFRRPGRVCRLRRVRIQRGLLVRSWLETQESPRCWIPVFFEPELVTLPSPATARLHGKRLAAVEIDGVRLYPSGRLRTTQPLGRRGDNPALPDEHAPARARTAARWPRQLRVDSVLLVTAPIVGLFWVFLDDSGVFGWLGATAVTAFVALWWAAIRGSDPS</sequence>
<feature type="transmembrane region" description="Helical" evidence="2">
    <location>
        <begin position="56"/>
        <end position="74"/>
    </location>
</feature>
<organism evidence="3 4">
    <name type="scientific">Amycolatopsis taiwanensis</name>
    <dbReference type="NCBI Taxonomy" id="342230"/>
    <lineage>
        <taxon>Bacteria</taxon>
        <taxon>Bacillati</taxon>
        <taxon>Actinomycetota</taxon>
        <taxon>Actinomycetes</taxon>
        <taxon>Pseudonocardiales</taxon>
        <taxon>Pseudonocardiaceae</taxon>
        <taxon>Amycolatopsis</taxon>
    </lineage>
</organism>
<gene>
    <name evidence="3" type="ORF">Atai01_58520</name>
</gene>
<evidence type="ECO:0000313" key="4">
    <source>
        <dbReference type="Proteomes" id="UP001165136"/>
    </source>
</evidence>
<keyword evidence="2" id="KW-1133">Transmembrane helix</keyword>
<feature type="compositionally biased region" description="Basic and acidic residues" evidence="1">
    <location>
        <begin position="162"/>
        <end position="175"/>
    </location>
</feature>
<dbReference type="EMBL" id="BSTI01000015">
    <property type="protein sequence ID" value="GLY69233.1"/>
    <property type="molecule type" value="Genomic_DNA"/>
</dbReference>
<comment type="caution">
    <text evidence="3">The sequence shown here is derived from an EMBL/GenBank/DDBJ whole genome shotgun (WGS) entry which is preliminary data.</text>
</comment>
<evidence type="ECO:0000256" key="2">
    <source>
        <dbReference type="SAM" id="Phobius"/>
    </source>
</evidence>
<proteinExistence type="predicted"/>
<accession>A0A9W6VF62</accession>
<protein>
    <submittedName>
        <fullName evidence="3">Uncharacterized protein</fullName>
    </submittedName>
</protein>
<dbReference type="AlphaFoldDB" id="A0A9W6VF62"/>
<feature type="region of interest" description="Disordered" evidence="1">
    <location>
        <begin position="157"/>
        <end position="176"/>
    </location>
</feature>
<keyword evidence="2" id="KW-0472">Membrane</keyword>
<evidence type="ECO:0000256" key="1">
    <source>
        <dbReference type="SAM" id="MobiDB-lite"/>
    </source>
</evidence>
<dbReference type="Proteomes" id="UP001165136">
    <property type="component" value="Unassembled WGS sequence"/>
</dbReference>
<evidence type="ECO:0000313" key="3">
    <source>
        <dbReference type="EMBL" id="GLY69233.1"/>
    </source>
</evidence>